<evidence type="ECO:0000313" key="7">
    <source>
        <dbReference type="EMBL" id="MBE9031140.1"/>
    </source>
</evidence>
<evidence type="ECO:0000256" key="4">
    <source>
        <dbReference type="ARBA" id="ARBA00022989"/>
    </source>
</evidence>
<evidence type="ECO:0000256" key="6">
    <source>
        <dbReference type="SAM" id="Phobius"/>
    </source>
</evidence>
<organism evidence="7 8">
    <name type="scientific">Romeriopsis navalis LEGE 11480</name>
    <dbReference type="NCBI Taxonomy" id="2777977"/>
    <lineage>
        <taxon>Bacteria</taxon>
        <taxon>Bacillati</taxon>
        <taxon>Cyanobacteriota</taxon>
        <taxon>Cyanophyceae</taxon>
        <taxon>Leptolyngbyales</taxon>
        <taxon>Leptolyngbyaceae</taxon>
        <taxon>Romeriopsis</taxon>
        <taxon>Romeriopsis navalis</taxon>
    </lineage>
</organism>
<dbReference type="PANTHER" id="PTHR39083:SF1">
    <property type="entry name" value="CYCLIC DI-GMP-BINDING PROTEIN"/>
    <property type="match status" value="1"/>
</dbReference>
<dbReference type="Pfam" id="PF03170">
    <property type="entry name" value="BcsB"/>
    <property type="match status" value="1"/>
</dbReference>
<dbReference type="PANTHER" id="PTHR39083">
    <property type="entry name" value="CYCLIC DI-GMP-BINDING PROTEIN"/>
    <property type="match status" value="1"/>
</dbReference>
<evidence type="ECO:0000256" key="5">
    <source>
        <dbReference type="ARBA" id="ARBA00023136"/>
    </source>
</evidence>
<keyword evidence="4 6" id="KW-1133">Transmembrane helix</keyword>
<dbReference type="Proteomes" id="UP000625316">
    <property type="component" value="Unassembled WGS sequence"/>
</dbReference>
<dbReference type="GO" id="GO:0006011">
    <property type="term" value="P:UDP-alpha-D-glucose metabolic process"/>
    <property type="evidence" value="ECO:0007669"/>
    <property type="project" value="InterPro"/>
</dbReference>
<comment type="caution">
    <text evidence="7">The sequence shown here is derived from an EMBL/GenBank/DDBJ whole genome shotgun (WGS) entry which is preliminary data.</text>
</comment>
<comment type="subcellular location">
    <subcellularLocation>
        <location evidence="1">Cell membrane</location>
        <topology evidence="1">Single-pass membrane protein</topology>
    </subcellularLocation>
</comment>
<dbReference type="Gene3D" id="2.60.120.260">
    <property type="entry name" value="Galactose-binding domain-like"/>
    <property type="match status" value="2"/>
</dbReference>
<keyword evidence="3 6" id="KW-0812">Transmembrane</keyword>
<evidence type="ECO:0000313" key="8">
    <source>
        <dbReference type="Proteomes" id="UP000625316"/>
    </source>
</evidence>
<gene>
    <name evidence="7" type="ORF">IQ266_15505</name>
</gene>
<evidence type="ECO:0000256" key="3">
    <source>
        <dbReference type="ARBA" id="ARBA00022692"/>
    </source>
</evidence>
<dbReference type="AlphaFoldDB" id="A0A928VMP3"/>
<dbReference type="GO" id="GO:0005886">
    <property type="term" value="C:plasma membrane"/>
    <property type="evidence" value="ECO:0007669"/>
    <property type="project" value="UniProtKB-SubCell"/>
</dbReference>
<evidence type="ECO:0000256" key="2">
    <source>
        <dbReference type="ARBA" id="ARBA00022475"/>
    </source>
</evidence>
<sequence>MKNRFFPVKQVTTGNRNGWSWRSMRLLILCGMGVLTSLTVVLSGTSVAQMPQPTKTVAQPVQLFAQAPETEALGIPPRDEATDTTDVGAEKPDLGPTNKYILEFNRSPAIGNRYRMNGVYGESRLGFTRPRNWQVKGVKAIVRFQHSPDLVASRSNLIVRVNDTSIGAIPLNLKEAQIGEAIVTIPANLIQDYNELTLVAQQENSATCSEPGDEKLWTEVLPDSKLVFDYQSKIVPLDFGRFPYPFFDELTLDTTRINYLQPTQTDKAWLTATSRFQSQLGRLADFRNLETQLIKAPKNLSWNDRLVIVGTPAQQPLLKTLKLPLKVKGNEFIGNDAVSIPADEGLLMLTNIEDGKVPVLVISGNSPEAVQKAAQFLVQDQSTKLGTSALIQVKGELNAPTPAAQRAWPRFLPPEANFKLSQMQRADGKTYSDVTVRGSDAPPVEINFWAMPDDRFLRGSTMNLKYSYSAQTDPTKSTVSVAIDGVNVGSKKLDSDQGGSNESFNVDLPANLIKPNSTIRVNFKLIPQGEDSVRACGRLTDQQLWGTVLGDTSFSVKREIGADLPNLKLLTTGYPFAEWQSLSRMAIVLPESPNPADIMTLIKFSERMGRLTRAESIEHQVYLGDSELDETVKSDKHIVAIGTSNRLPLPDEVFKQGLGLLDNFNRQFKKTQTRSLPNADGVIKMVNSPWGKERVILALTAQTDKGLKQVQDVLSADPWFYQLQGDTALMTPTSANPSPYDPNGYQFQFLQEATPRTLEKLNPLNKVRRFLEQRYYLISIGVVGVALLMYGIAQRYLKRVSEGK</sequence>
<evidence type="ECO:0000256" key="1">
    <source>
        <dbReference type="ARBA" id="ARBA00004162"/>
    </source>
</evidence>
<keyword evidence="8" id="KW-1185">Reference proteome</keyword>
<reference evidence="7" key="1">
    <citation type="submission" date="2020-10" db="EMBL/GenBank/DDBJ databases">
        <authorList>
            <person name="Castelo-Branco R."/>
            <person name="Eusebio N."/>
            <person name="Adriana R."/>
            <person name="Vieira A."/>
            <person name="Brugerolle De Fraissinette N."/>
            <person name="Rezende De Castro R."/>
            <person name="Schneider M.P."/>
            <person name="Vasconcelos V."/>
            <person name="Leao P.N."/>
        </authorList>
    </citation>
    <scope>NUCLEOTIDE SEQUENCE</scope>
    <source>
        <strain evidence="7">LEGE 11480</strain>
    </source>
</reference>
<proteinExistence type="predicted"/>
<feature type="transmembrane region" description="Helical" evidence="6">
    <location>
        <begin position="775"/>
        <end position="793"/>
    </location>
</feature>
<keyword evidence="2" id="KW-1003">Cell membrane</keyword>
<dbReference type="InterPro" id="IPR018513">
    <property type="entry name" value="Cell_synthase_bac"/>
</dbReference>
<name>A0A928VMP3_9CYAN</name>
<dbReference type="EMBL" id="JADEXQ010000054">
    <property type="protein sequence ID" value="MBE9031140.1"/>
    <property type="molecule type" value="Genomic_DNA"/>
</dbReference>
<protein>
    <submittedName>
        <fullName evidence="7">Cellulose biosynthesis cyclic di-GMP-binding regulatory protein BcsB</fullName>
    </submittedName>
</protein>
<dbReference type="RefSeq" id="WP_264325969.1">
    <property type="nucleotide sequence ID" value="NZ_JADEXQ010000054.1"/>
</dbReference>
<keyword evidence="5 6" id="KW-0472">Membrane</keyword>
<accession>A0A928VMP3</accession>